<name>A0A8J3J4R4_9CHLR</name>
<comment type="caution">
    <text evidence="1">The sequence shown here is derived from an EMBL/GenBank/DDBJ whole genome shotgun (WGS) entry which is preliminary data.</text>
</comment>
<dbReference type="RefSeq" id="WP_220211275.1">
    <property type="nucleotide sequence ID" value="NZ_BNJK01000003.1"/>
</dbReference>
<gene>
    <name evidence="1" type="ORF">KSF_107340</name>
</gene>
<protein>
    <submittedName>
        <fullName evidence="1">Uncharacterized protein</fullName>
    </submittedName>
</protein>
<proteinExistence type="predicted"/>
<dbReference type="EMBL" id="BNJK01000003">
    <property type="protein sequence ID" value="GHP00687.1"/>
    <property type="molecule type" value="Genomic_DNA"/>
</dbReference>
<organism evidence="1 2">
    <name type="scientific">Reticulibacter mediterranei</name>
    <dbReference type="NCBI Taxonomy" id="2778369"/>
    <lineage>
        <taxon>Bacteria</taxon>
        <taxon>Bacillati</taxon>
        <taxon>Chloroflexota</taxon>
        <taxon>Ktedonobacteria</taxon>
        <taxon>Ktedonobacterales</taxon>
        <taxon>Reticulibacteraceae</taxon>
        <taxon>Reticulibacter</taxon>
    </lineage>
</organism>
<accession>A0A8J3J4R4</accession>
<evidence type="ECO:0000313" key="2">
    <source>
        <dbReference type="Proteomes" id="UP000597444"/>
    </source>
</evidence>
<dbReference type="AlphaFoldDB" id="A0A8J3J4R4"/>
<evidence type="ECO:0000313" key="1">
    <source>
        <dbReference type="EMBL" id="GHP00687.1"/>
    </source>
</evidence>
<sequence length="133" mass="14931">METIAGKHFSVTPQQITVFGLQGMHWGNRWAVGIPFGRTVESYMFTEIAPAPVLAEIEGVLEEHGNEHLLISNRVAVRLFLEGRLPMEAFMDAQETDERSVTLTLPLAGKERQVKIQSEFDLTQEIAPHQCLT</sequence>
<dbReference type="Proteomes" id="UP000597444">
    <property type="component" value="Unassembled WGS sequence"/>
</dbReference>
<reference evidence="1" key="1">
    <citation type="submission" date="2020-10" db="EMBL/GenBank/DDBJ databases">
        <title>Taxonomic study of unclassified bacteria belonging to the class Ktedonobacteria.</title>
        <authorList>
            <person name="Yabe S."/>
            <person name="Wang C.M."/>
            <person name="Zheng Y."/>
            <person name="Sakai Y."/>
            <person name="Cavaletti L."/>
            <person name="Monciardini P."/>
            <person name="Donadio S."/>
        </authorList>
    </citation>
    <scope>NUCLEOTIDE SEQUENCE</scope>
    <source>
        <strain evidence="1">ID150040</strain>
    </source>
</reference>
<keyword evidence="2" id="KW-1185">Reference proteome</keyword>